<dbReference type="Pfam" id="PF12719">
    <property type="entry name" value="Cnd3"/>
    <property type="match status" value="1"/>
</dbReference>
<dbReference type="GO" id="GO:0000796">
    <property type="term" value="C:condensin complex"/>
    <property type="evidence" value="ECO:0007669"/>
    <property type="project" value="InterPro"/>
</dbReference>
<dbReference type="GO" id="GO:0000793">
    <property type="term" value="C:condensed chromosome"/>
    <property type="evidence" value="ECO:0007669"/>
    <property type="project" value="TreeGrafter"/>
</dbReference>
<dbReference type="GO" id="GO:0007076">
    <property type="term" value="P:mitotic chromosome condensation"/>
    <property type="evidence" value="ECO:0007669"/>
    <property type="project" value="InterPro"/>
</dbReference>
<protein>
    <submittedName>
        <fullName evidence="12">Condensin complex subunit 3</fullName>
    </submittedName>
</protein>
<evidence type="ECO:0000313" key="11">
    <source>
        <dbReference type="Proteomes" id="UP000694925"/>
    </source>
</evidence>
<sequence>MKRSIQDIVKQIFYNVQFGKTCHQKNMKTLKELYEHNDLTEFWSIFELCFKVPLSIPQQHPRVQNVLMFIAKFAASLYIVAENDESEESMCPFLAKLFDFILTNHHARETGVRFRICHFLNMLLNAMGDQAFIDDNLCDRITNSMMERLLDRSPKVRVQAIFALHRLQDPMDDQCPVIKMYMFHALKDPNAEVRRAAINNMGKNQKTLQVAIKKTRDVDERVRKVAYIFISKITVRSLTIIQRDQLLNDGLKDRSEIVKTTVRNVLLPAWLKHFNGEYISLIKALDAEIGTDVSVLALETLFKDAQLSTLIEELPIDKETKLIPLKNLVSENALYWKCLARYVQREFTEELEQILPELTTFCTYISDFIALMSSQQTNKWVKDMQKFVLLQLFEITTFYDLSDEVGRKKLQELILNTLMGNHWTEEIIECVVTHLVKVIPDVNTRLDTLANVISDIRLPLKETAVTQISEEQQQQINLQKAKLRIQLLELKDEEYQAIQDKEYLKADNLKNQIDKLNEKIKTLSEPAVVPVISNEEVREKSDSDTMIKCLSIICTMMHSVTSLTPTLRGLMQIFHDSLDHPNDKVHVLAIKGISICSILDKSFAKEHILILFLQFSLEQENNEIWIMTLKGIFDLFLLYGLDYFDILENVSEGDSNKTANTEKSRTKLYTDNDSEVAFEKMTQNFTGDGNCNIINILTELLENEDEKLRTVATEGLCKLLLNRRIAGTKLISRLIILCFNPVNDNDFYLRQCLSGFFSNFIVRIPDAVTLLEQIYLPTLATICNAPETSPLREVDPYDISKFMLNLIHLGSRKPGPHNNLVFTILAEVLNPESNIDQQMLIVTLKNVRINLEDNAAKEDLRKAIADVKDQVDPSEKRLLQCIRIFERKIDAPEDADMPMDEDTEAEDNDN</sequence>
<evidence type="ECO:0000256" key="8">
    <source>
        <dbReference type="SAM" id="Coils"/>
    </source>
</evidence>
<dbReference type="AlphaFoldDB" id="A0AAJ7JF44"/>
<dbReference type="PANTHER" id="PTHR14418">
    <property type="entry name" value="CONDENSIN COMPLEX SUBUNIT 3-RELATED"/>
    <property type="match status" value="1"/>
</dbReference>
<dbReference type="GeneID" id="108631709"/>
<evidence type="ECO:0000256" key="9">
    <source>
        <dbReference type="SAM" id="MobiDB-lite"/>
    </source>
</evidence>
<organism evidence="11 12">
    <name type="scientific">Ceratina calcarata</name>
    <dbReference type="NCBI Taxonomy" id="156304"/>
    <lineage>
        <taxon>Eukaryota</taxon>
        <taxon>Metazoa</taxon>
        <taxon>Ecdysozoa</taxon>
        <taxon>Arthropoda</taxon>
        <taxon>Hexapoda</taxon>
        <taxon>Insecta</taxon>
        <taxon>Pterygota</taxon>
        <taxon>Neoptera</taxon>
        <taxon>Endopterygota</taxon>
        <taxon>Hymenoptera</taxon>
        <taxon>Apocrita</taxon>
        <taxon>Aculeata</taxon>
        <taxon>Apoidea</taxon>
        <taxon>Anthophila</taxon>
        <taxon>Apidae</taxon>
        <taxon>Ceratina</taxon>
        <taxon>Zadontomerus</taxon>
    </lineage>
</organism>
<feature type="compositionally biased region" description="Acidic residues" evidence="9">
    <location>
        <begin position="892"/>
        <end position="910"/>
    </location>
</feature>
<gene>
    <name evidence="12" type="primary">LOC108631709</name>
</gene>
<feature type="domain" description="Nuclear condensin complex subunit 3 C-terminal" evidence="10">
    <location>
        <begin position="548"/>
        <end position="848"/>
    </location>
</feature>
<dbReference type="InterPro" id="IPR011989">
    <property type="entry name" value="ARM-like"/>
</dbReference>
<evidence type="ECO:0000256" key="5">
    <source>
        <dbReference type="ARBA" id="ARBA00022776"/>
    </source>
</evidence>
<dbReference type="KEGG" id="ccal:108631709"/>
<evidence type="ECO:0000313" key="12">
    <source>
        <dbReference type="RefSeq" id="XP_017891322.1"/>
    </source>
</evidence>
<keyword evidence="5" id="KW-0498">Mitosis</keyword>
<evidence type="ECO:0000256" key="1">
    <source>
        <dbReference type="ARBA" id="ARBA00004286"/>
    </source>
</evidence>
<evidence type="ECO:0000256" key="6">
    <source>
        <dbReference type="ARBA" id="ARBA00023067"/>
    </source>
</evidence>
<keyword evidence="8" id="KW-0175">Coiled coil</keyword>
<dbReference type="InterPro" id="IPR025977">
    <property type="entry name" value="Cnd3_C"/>
</dbReference>
<keyword evidence="4" id="KW-0132">Cell division</keyword>
<keyword evidence="11" id="KW-1185">Reference proteome</keyword>
<proteinExistence type="inferred from homology"/>
<comment type="subcellular location">
    <subcellularLocation>
        <location evidence="1">Chromosome</location>
    </subcellularLocation>
</comment>
<dbReference type="Gene3D" id="1.25.10.10">
    <property type="entry name" value="Leucine-rich Repeat Variant"/>
    <property type="match status" value="1"/>
</dbReference>
<dbReference type="GO" id="GO:0005737">
    <property type="term" value="C:cytoplasm"/>
    <property type="evidence" value="ECO:0007669"/>
    <property type="project" value="TreeGrafter"/>
</dbReference>
<evidence type="ECO:0000256" key="7">
    <source>
        <dbReference type="ARBA" id="ARBA00023306"/>
    </source>
</evidence>
<feature type="coiled-coil region" evidence="8">
    <location>
        <begin position="471"/>
        <end position="526"/>
    </location>
</feature>
<evidence type="ECO:0000256" key="4">
    <source>
        <dbReference type="ARBA" id="ARBA00022618"/>
    </source>
</evidence>
<evidence type="ECO:0000259" key="10">
    <source>
        <dbReference type="Pfam" id="PF12719"/>
    </source>
</evidence>
<comment type="similarity">
    <text evidence="2">Belongs to the CND3 (condensin subunit 3) family.</text>
</comment>
<evidence type="ECO:0000256" key="3">
    <source>
        <dbReference type="ARBA" id="ARBA00022454"/>
    </source>
</evidence>
<keyword evidence="3" id="KW-0158">Chromosome</keyword>
<accession>A0AAJ7JF44</accession>
<dbReference type="InterPro" id="IPR016024">
    <property type="entry name" value="ARM-type_fold"/>
</dbReference>
<evidence type="ECO:0000256" key="2">
    <source>
        <dbReference type="ARBA" id="ARBA00006533"/>
    </source>
</evidence>
<dbReference type="CTD" id="36440"/>
<keyword evidence="7" id="KW-0131">Cell cycle</keyword>
<dbReference type="GO" id="GO:0051301">
    <property type="term" value="P:cell division"/>
    <property type="evidence" value="ECO:0007669"/>
    <property type="project" value="UniProtKB-KW"/>
</dbReference>
<dbReference type="InterPro" id="IPR027165">
    <property type="entry name" value="CND3"/>
</dbReference>
<dbReference type="SUPFAM" id="SSF48371">
    <property type="entry name" value="ARM repeat"/>
    <property type="match status" value="1"/>
</dbReference>
<name>A0AAJ7JF44_9HYME</name>
<keyword evidence="6" id="KW-0226">DNA condensation</keyword>
<feature type="region of interest" description="Disordered" evidence="9">
    <location>
        <begin position="890"/>
        <end position="910"/>
    </location>
</feature>
<dbReference type="PANTHER" id="PTHR14418:SF5">
    <property type="entry name" value="CONDENSIN COMPLEX SUBUNIT 3"/>
    <property type="match status" value="1"/>
</dbReference>
<dbReference type="RefSeq" id="XP_017891322.1">
    <property type="nucleotide sequence ID" value="XM_018035833.2"/>
</dbReference>
<dbReference type="Proteomes" id="UP000694925">
    <property type="component" value="Unplaced"/>
</dbReference>
<reference evidence="12" key="1">
    <citation type="submission" date="2025-08" db="UniProtKB">
        <authorList>
            <consortium name="RefSeq"/>
        </authorList>
    </citation>
    <scope>IDENTIFICATION</scope>
    <source>
        <tissue evidence="12">Whole body</tissue>
    </source>
</reference>